<gene>
    <name evidence="4" type="ORF">GPJ59_12520</name>
</gene>
<evidence type="ECO:0000313" key="4">
    <source>
        <dbReference type="EMBL" id="MBW5482686.1"/>
    </source>
</evidence>
<evidence type="ECO:0000259" key="3">
    <source>
        <dbReference type="SMART" id="SM00824"/>
    </source>
</evidence>
<dbReference type="RefSeq" id="WP_219667158.1">
    <property type="nucleotide sequence ID" value="NZ_WTFF01000069.1"/>
</dbReference>
<evidence type="ECO:0000313" key="5">
    <source>
        <dbReference type="Proteomes" id="UP000812013"/>
    </source>
</evidence>
<protein>
    <submittedName>
        <fullName evidence="4">Alpha/beta fold hydrolase</fullName>
    </submittedName>
</protein>
<dbReference type="Pfam" id="PF00975">
    <property type="entry name" value="Thioesterase"/>
    <property type="match status" value="1"/>
</dbReference>
<dbReference type="InterPro" id="IPR020802">
    <property type="entry name" value="TesA-like"/>
</dbReference>
<evidence type="ECO:0000256" key="1">
    <source>
        <dbReference type="ARBA" id="ARBA00007169"/>
    </source>
</evidence>
<reference evidence="4 5" key="1">
    <citation type="submission" date="2019-12" db="EMBL/GenBank/DDBJ databases">
        <title>Genome sequence of Streptomyces bambusae.</title>
        <authorList>
            <person name="Bansal K."/>
            <person name="Choksket S."/>
            <person name="Korpole S."/>
            <person name="Patil P.B."/>
        </authorList>
    </citation>
    <scope>NUCLEOTIDE SEQUENCE [LARGE SCALE GENOMIC DNA]</scope>
    <source>
        <strain evidence="4 5">SK60</strain>
    </source>
</reference>
<dbReference type="InterPro" id="IPR001031">
    <property type="entry name" value="Thioesterase"/>
</dbReference>
<dbReference type="SMART" id="SM00824">
    <property type="entry name" value="PKS_TE"/>
    <property type="match status" value="1"/>
</dbReference>
<dbReference type="SUPFAM" id="SSF53474">
    <property type="entry name" value="alpha/beta-Hydrolases"/>
    <property type="match status" value="1"/>
</dbReference>
<comment type="caution">
    <text evidence="4">The sequence shown here is derived from an EMBL/GenBank/DDBJ whole genome shotgun (WGS) entry which is preliminary data.</text>
</comment>
<comment type="similarity">
    <text evidence="1">Belongs to the thioesterase family.</text>
</comment>
<dbReference type="PANTHER" id="PTHR11487">
    <property type="entry name" value="THIOESTERASE"/>
    <property type="match status" value="1"/>
</dbReference>
<dbReference type="EMBL" id="WTFF01000069">
    <property type="protein sequence ID" value="MBW5482686.1"/>
    <property type="molecule type" value="Genomic_DNA"/>
</dbReference>
<dbReference type="GO" id="GO:0016787">
    <property type="term" value="F:hydrolase activity"/>
    <property type="evidence" value="ECO:0007669"/>
    <property type="project" value="UniProtKB-KW"/>
</dbReference>
<organism evidence="4 5">
    <name type="scientific">Streptomyces bambusae</name>
    <dbReference type="NCBI Taxonomy" id="1550616"/>
    <lineage>
        <taxon>Bacteria</taxon>
        <taxon>Bacillati</taxon>
        <taxon>Actinomycetota</taxon>
        <taxon>Actinomycetes</taxon>
        <taxon>Kitasatosporales</taxon>
        <taxon>Streptomycetaceae</taxon>
        <taxon>Streptomyces</taxon>
    </lineage>
</organism>
<evidence type="ECO:0000256" key="2">
    <source>
        <dbReference type="ARBA" id="ARBA00022801"/>
    </source>
</evidence>
<proteinExistence type="inferred from homology"/>
<dbReference type="Proteomes" id="UP000812013">
    <property type="component" value="Unassembled WGS sequence"/>
</dbReference>
<dbReference type="InterPro" id="IPR012223">
    <property type="entry name" value="TEII"/>
</dbReference>
<feature type="domain" description="Thioesterase TesA-like" evidence="3">
    <location>
        <begin position="29"/>
        <end position="250"/>
    </location>
</feature>
<dbReference type="InterPro" id="IPR029058">
    <property type="entry name" value="AB_hydrolase_fold"/>
</dbReference>
<dbReference type="Gene3D" id="3.40.50.1820">
    <property type="entry name" value="alpha/beta hydrolase"/>
    <property type="match status" value="1"/>
</dbReference>
<name>A0ABS6Z551_9ACTN</name>
<dbReference type="PANTHER" id="PTHR11487:SF0">
    <property type="entry name" value="S-ACYL FATTY ACID SYNTHASE THIOESTERASE, MEDIUM CHAIN"/>
    <property type="match status" value="1"/>
</dbReference>
<accession>A0ABS6Z551</accession>
<sequence>MTTPDEHSDLWIRRYHPAPEQPYRLVVLPHAGGSASFFFPFSRDLAGQAEVLAVQYPGRQDRRGEPALDNVPELVDAIHRALEPWSDKPFALFGHSMGAVLSFELAQRFEAEGAPLTGLIASGRRSPAIHREESVHTRGDDALIAEIRALSGTDAGLLADEELLRMVLPAIRSDYKAIETYRFRPTGSGPALRCPVSVLTGESDPRVGLDEARRWEELTSGEFTFRSFPGGHFYLTPQAAGVTRAVAEDLAAFAAVPAAR</sequence>
<keyword evidence="5" id="KW-1185">Reference proteome</keyword>
<keyword evidence="2 4" id="KW-0378">Hydrolase</keyword>